<comment type="similarity">
    <text evidence="2 3">Belongs to the small heat shock protein (HSP20) family.</text>
</comment>
<evidence type="ECO:0000313" key="5">
    <source>
        <dbReference type="EMBL" id="KAF6016233.1"/>
    </source>
</evidence>
<evidence type="ECO:0000256" key="2">
    <source>
        <dbReference type="PROSITE-ProRule" id="PRU00285"/>
    </source>
</evidence>
<reference evidence="5 6" key="1">
    <citation type="journal article" date="2020" name="Appl. Microbiol. Biotechnol.">
        <title>Targeted gene deletion in Brettanomyces bruxellensis with an expression-free CRISPR-Cas9 system.</title>
        <authorList>
            <person name="Varela C."/>
            <person name="Bartel C."/>
            <person name="Onetto C."/>
            <person name="Borneman A."/>
        </authorList>
    </citation>
    <scope>NUCLEOTIDE SEQUENCE [LARGE SCALE GENOMIC DNA]</scope>
    <source>
        <strain evidence="5 6">AWRI1613</strain>
    </source>
</reference>
<comment type="caution">
    <text evidence="5">The sequence shown here is derived from an EMBL/GenBank/DDBJ whole genome shotgun (WGS) entry which is preliminary data.</text>
</comment>
<dbReference type="EMBL" id="JABCYN010000002">
    <property type="protein sequence ID" value="KAF6016233.1"/>
    <property type="molecule type" value="Genomic_DNA"/>
</dbReference>
<dbReference type="Proteomes" id="UP000568158">
    <property type="component" value="Unassembled WGS sequence"/>
</dbReference>
<protein>
    <recommendedName>
        <fullName evidence="4">SHSP domain-containing protein</fullName>
    </recommendedName>
</protein>
<organism evidence="5 6">
    <name type="scientific">Dekkera bruxellensis</name>
    <name type="common">Brettanomyces custersii</name>
    <dbReference type="NCBI Taxonomy" id="5007"/>
    <lineage>
        <taxon>Eukaryota</taxon>
        <taxon>Fungi</taxon>
        <taxon>Dikarya</taxon>
        <taxon>Ascomycota</taxon>
        <taxon>Saccharomycotina</taxon>
        <taxon>Pichiomycetes</taxon>
        <taxon>Pichiales</taxon>
        <taxon>Pichiaceae</taxon>
        <taxon>Brettanomyces</taxon>
    </lineage>
</organism>
<dbReference type="InterPro" id="IPR031107">
    <property type="entry name" value="Small_HSP"/>
</dbReference>
<evidence type="ECO:0000313" key="6">
    <source>
        <dbReference type="Proteomes" id="UP000568158"/>
    </source>
</evidence>
<evidence type="ECO:0000259" key="4">
    <source>
        <dbReference type="PROSITE" id="PS01031"/>
    </source>
</evidence>
<accession>A0A8H6BQK3</accession>
<evidence type="ECO:0000256" key="3">
    <source>
        <dbReference type="RuleBase" id="RU003616"/>
    </source>
</evidence>
<feature type="domain" description="SHSP" evidence="4">
    <location>
        <begin position="87"/>
        <end position="202"/>
    </location>
</feature>
<gene>
    <name evidence="5" type="ORF">HII12_000131</name>
</gene>
<sequence>MSYFYNQQYTPFVDPFYNFLGDIANAVDQVHQAIGEKAVNNKRVAKNEKGANAVSKIQKKQPERADRDPEMPLISAFDNDPFFSSNMDVDKFTPELDVHENDKEYTLKVSVPGAAKDNLSINFNKDDNLLTIEGEIPSTKTEEKNGDKVIHTEIRSGKFERSMTLPRDVNADDIKAGFENGILTLRVPKSEKTDNVKSIDIN</sequence>
<name>A0A8H6BQK3_DEKBR</name>
<dbReference type="InterPro" id="IPR008978">
    <property type="entry name" value="HSP20-like_chaperone"/>
</dbReference>
<dbReference type="OMA" id="IDIEYHQ"/>
<dbReference type="Gene3D" id="2.60.40.790">
    <property type="match status" value="1"/>
</dbReference>
<dbReference type="PROSITE" id="PS01031">
    <property type="entry name" value="SHSP"/>
    <property type="match status" value="1"/>
</dbReference>
<proteinExistence type="inferred from homology"/>
<dbReference type="SUPFAM" id="SSF49764">
    <property type="entry name" value="HSP20-like chaperones"/>
    <property type="match status" value="1"/>
</dbReference>
<dbReference type="PANTHER" id="PTHR11527">
    <property type="entry name" value="HEAT-SHOCK PROTEIN 20 FAMILY MEMBER"/>
    <property type="match status" value="1"/>
</dbReference>
<dbReference type="InterPro" id="IPR002068">
    <property type="entry name" value="A-crystallin/Hsp20_dom"/>
</dbReference>
<dbReference type="Pfam" id="PF00011">
    <property type="entry name" value="HSP20"/>
    <property type="match status" value="1"/>
</dbReference>
<keyword evidence="1" id="KW-0346">Stress response</keyword>
<dbReference type="AlphaFoldDB" id="A0A8H6BQK3"/>
<evidence type="ECO:0000256" key="1">
    <source>
        <dbReference type="ARBA" id="ARBA00023016"/>
    </source>
</evidence>
<dbReference type="CDD" id="cd06464">
    <property type="entry name" value="ACD_sHsps-like"/>
    <property type="match status" value="1"/>
</dbReference>